<protein>
    <submittedName>
        <fullName evidence="1">Uncharacterized protein</fullName>
    </submittedName>
</protein>
<accession>A0A563EXN4</accession>
<evidence type="ECO:0000313" key="2">
    <source>
        <dbReference type="Proteomes" id="UP000316639"/>
    </source>
</evidence>
<keyword evidence="2" id="KW-1185">Reference proteome</keyword>
<dbReference type="OrthoDB" id="9931034at2"/>
<evidence type="ECO:0000313" key="1">
    <source>
        <dbReference type="EMBL" id="TWP52419.1"/>
    </source>
</evidence>
<comment type="caution">
    <text evidence="1">The sequence shown here is derived from an EMBL/GenBank/DDBJ whole genome shotgun (WGS) entry which is preliminary data.</text>
</comment>
<dbReference type="AlphaFoldDB" id="A0A563EXN4"/>
<gene>
    <name evidence="1" type="ORF">FKR81_08765</name>
</gene>
<organism evidence="1 2">
    <name type="scientific">Lentzea tibetensis</name>
    <dbReference type="NCBI Taxonomy" id="2591470"/>
    <lineage>
        <taxon>Bacteria</taxon>
        <taxon>Bacillati</taxon>
        <taxon>Actinomycetota</taxon>
        <taxon>Actinomycetes</taxon>
        <taxon>Pseudonocardiales</taxon>
        <taxon>Pseudonocardiaceae</taxon>
        <taxon>Lentzea</taxon>
    </lineage>
</organism>
<dbReference type="EMBL" id="VOBR01000005">
    <property type="protein sequence ID" value="TWP52419.1"/>
    <property type="molecule type" value="Genomic_DNA"/>
</dbReference>
<name>A0A563EXN4_9PSEU</name>
<dbReference type="RefSeq" id="WP_146350475.1">
    <property type="nucleotide sequence ID" value="NZ_VOBR01000005.1"/>
</dbReference>
<reference evidence="1 2" key="1">
    <citation type="submission" date="2019-07" db="EMBL/GenBank/DDBJ databases">
        <title>Lentzea xizangensis sp. nov., isolated from Qinghai-Tibetan Plateau Soils.</title>
        <authorList>
            <person name="Huang J."/>
        </authorList>
    </citation>
    <scope>NUCLEOTIDE SEQUENCE [LARGE SCALE GENOMIC DNA]</scope>
    <source>
        <strain evidence="1 2">FXJ1.1311</strain>
    </source>
</reference>
<dbReference type="Proteomes" id="UP000316639">
    <property type="component" value="Unassembled WGS sequence"/>
</dbReference>
<sequence length="89" mass="9949">MRYQDESGRRATAVVRPVEGGVRLEGSDFTAVHLSVTQADRLREALRAAVFDLDRLDENDLAPVRAVEIPEQRSKSITREGDADTYYLG</sequence>
<proteinExistence type="predicted"/>